<name>A0A557SZB2_9ARCH</name>
<evidence type="ECO:0000313" key="2">
    <source>
        <dbReference type="Proteomes" id="UP000315289"/>
    </source>
</evidence>
<dbReference type="Proteomes" id="UP000315289">
    <property type="component" value="Unassembled WGS sequence"/>
</dbReference>
<proteinExistence type="predicted"/>
<comment type="caution">
    <text evidence="1">The sequence shown here is derived from an EMBL/GenBank/DDBJ whole genome shotgun (WGS) entry which is preliminary data.</text>
</comment>
<accession>A0A557SZB2</accession>
<sequence>MKSSTIILSSTCCLIVSITLSVSLFSGNSEATLEINDESLNMERTAYTIFSNSSIGISFEYPSNWTLTEKQYLFDVGEPDVQVSEFEFPSVYRMFNYFNSSEEIEQDLNRGLDIEEITKAYKDHLISKYELANVTDSPALQKYIIGNYSVGTFILNTNDEMLGSTVTQQIFLIERNDQISILEYIALEDDFWSKESQDILNHITKSFRFI</sequence>
<keyword evidence="2" id="KW-1185">Reference proteome</keyword>
<dbReference type="AlphaFoldDB" id="A0A557SZB2"/>
<gene>
    <name evidence="1" type="ORF">NARC_10350</name>
</gene>
<evidence type="ECO:0008006" key="3">
    <source>
        <dbReference type="Google" id="ProtNLM"/>
    </source>
</evidence>
<dbReference type="RefSeq" id="WP_144728464.1">
    <property type="nucleotide sequence ID" value="NZ_ML675578.1"/>
</dbReference>
<dbReference type="EMBL" id="VOAH01000001">
    <property type="protein sequence ID" value="TVP41944.1"/>
    <property type="molecule type" value="Genomic_DNA"/>
</dbReference>
<protein>
    <recommendedName>
        <fullName evidence="3">PsbP C-terminal domain-containing protein</fullName>
    </recommendedName>
</protein>
<reference evidence="1 2" key="1">
    <citation type="journal article" date="2019" name="Front. Microbiol.">
        <title>Ammonia Oxidation by the Arctic Terrestrial Thaumarchaeote Candidatus Nitrosocosmicus arcticus Is Stimulated by Increasing Temperatures.</title>
        <authorList>
            <person name="Alves R.J.E."/>
            <person name="Kerou M."/>
            <person name="Zappe A."/>
            <person name="Bittner R."/>
            <person name="Abby S.S."/>
            <person name="Schmidt H.A."/>
            <person name="Pfeifer K."/>
            <person name="Schleper C."/>
        </authorList>
    </citation>
    <scope>NUCLEOTIDE SEQUENCE [LARGE SCALE GENOMIC DNA]</scope>
    <source>
        <strain evidence="1 2">Kfb</strain>
    </source>
</reference>
<organism evidence="1 2">
    <name type="scientific">Candidatus Nitrosocosmicus arcticus</name>
    <dbReference type="NCBI Taxonomy" id="2035267"/>
    <lineage>
        <taxon>Archaea</taxon>
        <taxon>Nitrososphaerota</taxon>
        <taxon>Nitrososphaeria</taxon>
        <taxon>Nitrososphaerales</taxon>
        <taxon>Nitrososphaeraceae</taxon>
        <taxon>Candidatus Nitrosocosmicus</taxon>
    </lineage>
</organism>
<evidence type="ECO:0000313" key="1">
    <source>
        <dbReference type="EMBL" id="TVP41944.1"/>
    </source>
</evidence>